<reference evidence="1 2" key="1">
    <citation type="submission" date="2019-10" db="EMBL/GenBank/DDBJ databases">
        <authorList>
            <person name="Karimi E."/>
        </authorList>
    </citation>
    <scope>NUCLEOTIDE SEQUENCE [LARGE SCALE GENOMIC DNA]</scope>
    <source>
        <strain evidence="1">Pantoea sp. 111</strain>
    </source>
</reference>
<evidence type="ECO:0000313" key="1">
    <source>
        <dbReference type="EMBL" id="VXC56525.1"/>
    </source>
</evidence>
<dbReference type="Proteomes" id="UP000433737">
    <property type="component" value="Unassembled WGS sequence"/>
</dbReference>
<sequence length="26" mass="2886">MVYSLQWLVIRSQSSDTMASGRIGIS</sequence>
<dbReference type="EMBL" id="CABWMH010000048">
    <property type="protein sequence ID" value="VXC56525.1"/>
    <property type="molecule type" value="Genomic_DNA"/>
</dbReference>
<evidence type="ECO:0000313" key="2">
    <source>
        <dbReference type="Proteomes" id="UP000433737"/>
    </source>
</evidence>
<protein>
    <submittedName>
        <fullName evidence="1">Uncharacterized protein</fullName>
    </submittedName>
</protein>
<accession>A0AAX3JBS1</accession>
<comment type="caution">
    <text evidence="1">The sequence shown here is derived from an EMBL/GenBank/DDBJ whole genome shotgun (WGS) entry which is preliminary data.</text>
</comment>
<gene>
    <name evidence="1" type="ORF">PANT111_520051</name>
</gene>
<proteinExistence type="predicted"/>
<dbReference type="AlphaFoldDB" id="A0AAX3JBS1"/>
<organism evidence="1 2">
    <name type="scientific">Pantoea brenneri</name>
    <dbReference type="NCBI Taxonomy" id="472694"/>
    <lineage>
        <taxon>Bacteria</taxon>
        <taxon>Pseudomonadati</taxon>
        <taxon>Pseudomonadota</taxon>
        <taxon>Gammaproteobacteria</taxon>
        <taxon>Enterobacterales</taxon>
        <taxon>Erwiniaceae</taxon>
        <taxon>Pantoea</taxon>
    </lineage>
</organism>
<name>A0AAX3JBS1_9GAMM</name>